<protein>
    <recommendedName>
        <fullName evidence="5">Tetratricopeptide repeat protein 38</fullName>
    </recommendedName>
</protein>
<feature type="non-terminal residue" evidence="3">
    <location>
        <position position="1"/>
    </location>
</feature>
<sequence>QSLDLNKHDAWATHTMCHVMEMTGRSDEGITFLDRTVNDWTICGMLACHNYWHWCLYYIENGRYEEALTIFDNEIYKRAEQSGALLDIVDCASLLYRLNLENIEVGSRWKDVFEICRPHTEDHILAFNDIHILMACLGANAIDATQQLMTSLHDYCQ</sequence>
<dbReference type="KEGG" id="lgi:LOTGIDRAFT_148564"/>
<evidence type="ECO:0008006" key="5">
    <source>
        <dbReference type="Google" id="ProtNLM"/>
    </source>
</evidence>
<dbReference type="OMA" id="YEVPLTI"/>
<dbReference type="Proteomes" id="UP000030746">
    <property type="component" value="Unassembled WGS sequence"/>
</dbReference>
<dbReference type="EMBL" id="KB204100">
    <property type="protein sequence ID" value="ESO81896.1"/>
    <property type="molecule type" value="Genomic_DNA"/>
</dbReference>
<keyword evidence="2" id="KW-0802">TPR repeat</keyword>
<evidence type="ECO:0000313" key="4">
    <source>
        <dbReference type="Proteomes" id="UP000030746"/>
    </source>
</evidence>
<gene>
    <name evidence="3" type="ORF">LOTGIDRAFT_148564</name>
</gene>
<name>V3ZM45_LOTGI</name>
<dbReference type="CTD" id="20235403"/>
<dbReference type="RefSeq" id="XP_009067416.1">
    <property type="nucleotide sequence ID" value="XM_009069168.1"/>
</dbReference>
<reference evidence="3 4" key="1">
    <citation type="journal article" date="2013" name="Nature">
        <title>Insights into bilaterian evolution from three spiralian genomes.</title>
        <authorList>
            <person name="Simakov O."/>
            <person name="Marletaz F."/>
            <person name="Cho S.J."/>
            <person name="Edsinger-Gonzales E."/>
            <person name="Havlak P."/>
            <person name="Hellsten U."/>
            <person name="Kuo D.H."/>
            <person name="Larsson T."/>
            <person name="Lv J."/>
            <person name="Arendt D."/>
            <person name="Savage R."/>
            <person name="Osoegawa K."/>
            <person name="de Jong P."/>
            <person name="Grimwood J."/>
            <person name="Chapman J.A."/>
            <person name="Shapiro H."/>
            <person name="Aerts A."/>
            <person name="Otillar R.P."/>
            <person name="Terry A.Y."/>
            <person name="Boore J.L."/>
            <person name="Grigoriev I.V."/>
            <person name="Lindberg D.R."/>
            <person name="Seaver E.C."/>
            <person name="Weisblat D.A."/>
            <person name="Putnam N.H."/>
            <person name="Rokhsar D.S."/>
        </authorList>
    </citation>
    <scope>NUCLEOTIDE SEQUENCE [LARGE SCALE GENOMIC DNA]</scope>
</reference>
<evidence type="ECO:0000256" key="2">
    <source>
        <dbReference type="ARBA" id="ARBA00022803"/>
    </source>
</evidence>
<dbReference type="GeneID" id="20235403"/>
<keyword evidence="4" id="KW-1185">Reference proteome</keyword>
<organism evidence="3 4">
    <name type="scientific">Lottia gigantea</name>
    <name type="common">Giant owl limpet</name>
    <dbReference type="NCBI Taxonomy" id="225164"/>
    <lineage>
        <taxon>Eukaryota</taxon>
        <taxon>Metazoa</taxon>
        <taxon>Spiralia</taxon>
        <taxon>Lophotrochozoa</taxon>
        <taxon>Mollusca</taxon>
        <taxon>Gastropoda</taxon>
        <taxon>Patellogastropoda</taxon>
        <taxon>Lottioidea</taxon>
        <taxon>Lottiidae</taxon>
        <taxon>Lottia</taxon>
    </lineage>
</organism>
<dbReference type="AlphaFoldDB" id="V3ZM45"/>
<dbReference type="InterPro" id="IPR033891">
    <property type="entry name" value="TTC38"/>
</dbReference>
<keyword evidence="1" id="KW-0677">Repeat</keyword>
<dbReference type="OrthoDB" id="1427555at2759"/>
<proteinExistence type="predicted"/>
<dbReference type="PANTHER" id="PTHR16263:SF4">
    <property type="entry name" value="TETRATRICOPEPTIDE REPEAT PROTEIN 38"/>
    <property type="match status" value="1"/>
</dbReference>
<evidence type="ECO:0000256" key="1">
    <source>
        <dbReference type="ARBA" id="ARBA00022737"/>
    </source>
</evidence>
<accession>V3ZM45</accession>
<dbReference type="PANTHER" id="PTHR16263">
    <property type="entry name" value="TETRATRICOPEPTIDE REPEAT PROTEIN 38"/>
    <property type="match status" value="1"/>
</dbReference>
<evidence type="ECO:0000313" key="3">
    <source>
        <dbReference type="EMBL" id="ESO81896.1"/>
    </source>
</evidence>